<evidence type="ECO:0000256" key="5">
    <source>
        <dbReference type="ARBA" id="ARBA00022679"/>
    </source>
</evidence>
<dbReference type="EMBL" id="SMLK01000008">
    <property type="protein sequence ID" value="TFY97186.1"/>
    <property type="molecule type" value="Genomic_DNA"/>
</dbReference>
<evidence type="ECO:0000256" key="3">
    <source>
        <dbReference type="ARBA" id="ARBA00012438"/>
    </source>
</evidence>
<comment type="catalytic activity">
    <reaction evidence="1">
        <text>ATP + protein L-histidine = ADP + protein N-phospho-L-histidine.</text>
        <dbReference type="EC" id="2.7.13.3"/>
    </reaction>
</comment>
<evidence type="ECO:0000256" key="6">
    <source>
        <dbReference type="ARBA" id="ARBA00022692"/>
    </source>
</evidence>
<dbReference type="InterPro" id="IPR005467">
    <property type="entry name" value="His_kinase_dom"/>
</dbReference>
<keyword evidence="9" id="KW-0067">ATP-binding</keyword>
<dbReference type="SUPFAM" id="SSF55874">
    <property type="entry name" value="ATPase domain of HSP90 chaperone/DNA topoisomerase II/histidine kinase"/>
    <property type="match status" value="1"/>
</dbReference>
<keyword evidence="11" id="KW-0902">Two-component regulatory system</keyword>
<organism evidence="16 17">
    <name type="scientific">Ramlibacter humi</name>
    <dbReference type="NCBI Taxonomy" id="2530451"/>
    <lineage>
        <taxon>Bacteria</taxon>
        <taxon>Pseudomonadati</taxon>
        <taxon>Pseudomonadota</taxon>
        <taxon>Betaproteobacteria</taxon>
        <taxon>Burkholderiales</taxon>
        <taxon>Comamonadaceae</taxon>
        <taxon>Ramlibacter</taxon>
    </lineage>
</organism>
<comment type="subcellular location">
    <subcellularLocation>
        <location evidence="2">Membrane</location>
        <topology evidence="2">Multi-pass membrane protein</topology>
    </subcellularLocation>
</comment>
<dbReference type="GO" id="GO:0005886">
    <property type="term" value="C:plasma membrane"/>
    <property type="evidence" value="ECO:0007669"/>
    <property type="project" value="TreeGrafter"/>
</dbReference>
<dbReference type="PANTHER" id="PTHR45436">
    <property type="entry name" value="SENSOR HISTIDINE KINASE YKOH"/>
    <property type="match status" value="1"/>
</dbReference>
<dbReference type="InterPro" id="IPR004358">
    <property type="entry name" value="Sig_transdc_His_kin-like_C"/>
</dbReference>
<dbReference type="PROSITE" id="PS50885">
    <property type="entry name" value="HAMP"/>
    <property type="match status" value="1"/>
</dbReference>
<dbReference type="InterPro" id="IPR036890">
    <property type="entry name" value="HATPase_C_sf"/>
</dbReference>
<reference evidence="16 17" key="1">
    <citation type="submission" date="2019-03" db="EMBL/GenBank/DDBJ databases">
        <title>Ramlibacter sp. 18x22-1, whole genome shotgun sequence.</title>
        <authorList>
            <person name="Zhang X."/>
            <person name="Feng G."/>
            <person name="Zhu H."/>
        </authorList>
    </citation>
    <scope>NUCLEOTIDE SEQUENCE [LARGE SCALE GENOMIC DNA]</scope>
    <source>
        <strain evidence="16 17">18x22-1</strain>
    </source>
</reference>
<evidence type="ECO:0000256" key="13">
    <source>
        <dbReference type="SAM" id="Phobius"/>
    </source>
</evidence>
<dbReference type="AlphaFoldDB" id="A0A4Z0BD14"/>
<keyword evidence="7" id="KW-0547">Nucleotide-binding</keyword>
<evidence type="ECO:0000256" key="2">
    <source>
        <dbReference type="ARBA" id="ARBA00004141"/>
    </source>
</evidence>
<evidence type="ECO:0000256" key="9">
    <source>
        <dbReference type="ARBA" id="ARBA00022840"/>
    </source>
</evidence>
<dbReference type="PRINTS" id="PR00344">
    <property type="entry name" value="BCTRLSENSOR"/>
</dbReference>
<dbReference type="Pfam" id="PF00512">
    <property type="entry name" value="HisKA"/>
    <property type="match status" value="1"/>
</dbReference>
<dbReference type="InterPro" id="IPR036097">
    <property type="entry name" value="HisK_dim/P_sf"/>
</dbReference>
<dbReference type="Gene3D" id="1.10.287.130">
    <property type="match status" value="1"/>
</dbReference>
<evidence type="ECO:0000256" key="7">
    <source>
        <dbReference type="ARBA" id="ARBA00022741"/>
    </source>
</evidence>
<protein>
    <recommendedName>
        <fullName evidence="3">histidine kinase</fullName>
        <ecNumber evidence="3">2.7.13.3</ecNumber>
    </recommendedName>
</protein>
<dbReference type="Gene3D" id="3.30.565.10">
    <property type="entry name" value="Histidine kinase-like ATPase, C-terminal domain"/>
    <property type="match status" value="1"/>
</dbReference>
<sequence>MWFRAGDGHPSLRRRLAGLVLAAIALASLVQGVIAYRGALGAADAIFDRYLENLAQAVVQQGQAPGSVDLFEYSIRTWGPNGPEVLQGHAARIPEQPVIGFSDTEVEGVRYRVYRLRTADRTIQVAQDLDARDSRARAMALDAVLPTALLAPLLMLAVWLLMNHSIAPLERVRRQVSRRAPEDLSPLPETGLPQEVLPLVRELNQLFGRARENLHAQQRFVADAAHELRSPLTALKLQAQGLRRSGGNDEAAVTRLNEGIDRLIALASQLLALARAESGGAPRREAVDLEQVCREVMGDVLPQAQARDIDVGLSQREAAVIQGDPDTLPMLVRNLLDNAVKYAPQGGRVDISIQRSATGVSLCVEDNGPGIPEDQRAQALERFARLPGSGTAQGSGLGLAIVAAVSRSHGARLALDHGTRLGGLLACVTFPQISAEA</sequence>
<keyword evidence="4" id="KW-0597">Phosphoprotein</keyword>
<proteinExistence type="predicted"/>
<dbReference type="CDD" id="cd00082">
    <property type="entry name" value="HisKA"/>
    <property type="match status" value="1"/>
</dbReference>
<dbReference type="SUPFAM" id="SSF47384">
    <property type="entry name" value="Homodimeric domain of signal transducing histidine kinase"/>
    <property type="match status" value="1"/>
</dbReference>
<dbReference type="GO" id="GO:0005524">
    <property type="term" value="F:ATP binding"/>
    <property type="evidence" value="ECO:0007669"/>
    <property type="project" value="UniProtKB-KW"/>
</dbReference>
<dbReference type="InterPro" id="IPR003660">
    <property type="entry name" value="HAMP_dom"/>
</dbReference>
<dbReference type="SMART" id="SM00388">
    <property type="entry name" value="HisKA"/>
    <property type="match status" value="1"/>
</dbReference>
<accession>A0A4Z0BD14</accession>
<evidence type="ECO:0000259" key="15">
    <source>
        <dbReference type="PROSITE" id="PS50885"/>
    </source>
</evidence>
<evidence type="ECO:0000256" key="8">
    <source>
        <dbReference type="ARBA" id="ARBA00022777"/>
    </source>
</evidence>
<keyword evidence="5" id="KW-0808">Transferase</keyword>
<dbReference type="PANTHER" id="PTHR45436:SF14">
    <property type="entry name" value="SENSOR PROTEIN QSEC"/>
    <property type="match status" value="1"/>
</dbReference>
<evidence type="ECO:0000256" key="4">
    <source>
        <dbReference type="ARBA" id="ARBA00022553"/>
    </source>
</evidence>
<comment type="caution">
    <text evidence="16">The sequence shown here is derived from an EMBL/GenBank/DDBJ whole genome shotgun (WGS) entry which is preliminary data.</text>
</comment>
<gene>
    <name evidence="16" type="ORF">EZ216_19085</name>
</gene>
<dbReference type="Pfam" id="PF02518">
    <property type="entry name" value="HATPase_c"/>
    <property type="match status" value="1"/>
</dbReference>
<name>A0A4Z0BD14_9BURK</name>
<dbReference type="RefSeq" id="WP_135251385.1">
    <property type="nucleotide sequence ID" value="NZ_SMLK01000008.1"/>
</dbReference>
<dbReference type="OrthoDB" id="8554694at2"/>
<evidence type="ECO:0000256" key="1">
    <source>
        <dbReference type="ARBA" id="ARBA00000085"/>
    </source>
</evidence>
<keyword evidence="6 13" id="KW-0812">Transmembrane</keyword>
<dbReference type="InterPro" id="IPR003661">
    <property type="entry name" value="HisK_dim/P_dom"/>
</dbReference>
<keyword evidence="17" id="KW-1185">Reference proteome</keyword>
<evidence type="ECO:0000313" key="16">
    <source>
        <dbReference type="EMBL" id="TFY97186.1"/>
    </source>
</evidence>
<evidence type="ECO:0000313" key="17">
    <source>
        <dbReference type="Proteomes" id="UP000297839"/>
    </source>
</evidence>
<keyword evidence="12 13" id="KW-0472">Membrane</keyword>
<evidence type="ECO:0000256" key="11">
    <source>
        <dbReference type="ARBA" id="ARBA00023012"/>
    </source>
</evidence>
<dbReference type="Proteomes" id="UP000297839">
    <property type="component" value="Unassembled WGS sequence"/>
</dbReference>
<dbReference type="GO" id="GO:0000155">
    <property type="term" value="F:phosphorelay sensor kinase activity"/>
    <property type="evidence" value="ECO:0007669"/>
    <property type="project" value="InterPro"/>
</dbReference>
<feature type="transmembrane region" description="Helical" evidence="13">
    <location>
        <begin position="143"/>
        <end position="162"/>
    </location>
</feature>
<dbReference type="PROSITE" id="PS50109">
    <property type="entry name" value="HIS_KIN"/>
    <property type="match status" value="1"/>
</dbReference>
<evidence type="ECO:0000256" key="10">
    <source>
        <dbReference type="ARBA" id="ARBA00022989"/>
    </source>
</evidence>
<evidence type="ECO:0000256" key="12">
    <source>
        <dbReference type="ARBA" id="ARBA00023136"/>
    </source>
</evidence>
<keyword evidence="8 16" id="KW-0418">Kinase</keyword>
<evidence type="ECO:0000259" key="14">
    <source>
        <dbReference type="PROSITE" id="PS50109"/>
    </source>
</evidence>
<keyword evidence="10 13" id="KW-1133">Transmembrane helix</keyword>
<dbReference type="InterPro" id="IPR050428">
    <property type="entry name" value="TCS_sensor_his_kinase"/>
</dbReference>
<dbReference type="SMART" id="SM00387">
    <property type="entry name" value="HATPase_c"/>
    <property type="match status" value="1"/>
</dbReference>
<feature type="domain" description="HAMP" evidence="15">
    <location>
        <begin position="163"/>
        <end position="215"/>
    </location>
</feature>
<feature type="domain" description="Histidine kinase" evidence="14">
    <location>
        <begin position="223"/>
        <end position="434"/>
    </location>
</feature>
<dbReference type="InterPro" id="IPR003594">
    <property type="entry name" value="HATPase_dom"/>
</dbReference>
<dbReference type="EC" id="2.7.13.3" evidence="3"/>